<proteinExistence type="predicted"/>
<evidence type="ECO:0000256" key="1">
    <source>
        <dbReference type="SAM" id="Phobius"/>
    </source>
</evidence>
<name>A0A2U1SXX7_9MICO</name>
<comment type="caution">
    <text evidence="2">The sequence shown here is derived from an EMBL/GenBank/DDBJ whole genome shotgun (WGS) entry which is preliminary data.</text>
</comment>
<dbReference type="Proteomes" id="UP000244978">
    <property type="component" value="Unassembled WGS sequence"/>
</dbReference>
<protein>
    <recommendedName>
        <fullName evidence="4">CU044_5270 family protein</fullName>
    </recommendedName>
</protein>
<sequence>MTLTSPQRTALRAIVKETVETPTRRSPRAVMLAVATLPVAAAIIAASVVLPGAGPAAHAAEVLRAASEQTVEAADPIIAAGQYLKVTTEAAYFAGESDANGNITGYLAPSTTEVWVPGDNAQNWVQRVTSRPATEFFGQGAKEAAQRDWESALARGVVQVTRAANGEFVEVRELGGEVDLGDLPDTPPAALAYLRSGSGSGSDTSDEAALGFAAQLLWEGTMTASQRAVLYEAIALLPSIRITHDTAVLDGRTGTAFSVEPTGAHDRLEIIIDPATGRYIGERQVTTTAMGAVPAGTTVSYTAVKTQVVNSAP</sequence>
<keyword evidence="3" id="KW-1185">Reference proteome</keyword>
<evidence type="ECO:0000313" key="3">
    <source>
        <dbReference type="Proteomes" id="UP000244978"/>
    </source>
</evidence>
<dbReference type="EMBL" id="QEEX01000001">
    <property type="protein sequence ID" value="PWB96456.1"/>
    <property type="molecule type" value="Genomic_DNA"/>
</dbReference>
<keyword evidence="1" id="KW-1133">Transmembrane helix</keyword>
<reference evidence="3" key="1">
    <citation type="submission" date="2018-04" db="EMBL/GenBank/DDBJ databases">
        <authorList>
            <person name="Liu S."/>
            <person name="Wang Z."/>
            <person name="Li J."/>
        </authorList>
    </citation>
    <scope>NUCLEOTIDE SEQUENCE [LARGE SCALE GENOMIC DNA]</scope>
    <source>
        <strain evidence="3">S1194</strain>
    </source>
</reference>
<feature type="transmembrane region" description="Helical" evidence="1">
    <location>
        <begin position="29"/>
        <end position="50"/>
    </location>
</feature>
<dbReference type="RefSeq" id="WP_108996659.1">
    <property type="nucleotide sequence ID" value="NZ_CP026951.1"/>
</dbReference>
<dbReference type="AlphaFoldDB" id="A0A2U1SXX7"/>
<keyword evidence="1" id="KW-0812">Transmembrane</keyword>
<evidence type="ECO:0000313" key="2">
    <source>
        <dbReference type="EMBL" id="PWB96456.1"/>
    </source>
</evidence>
<evidence type="ECO:0008006" key="4">
    <source>
        <dbReference type="Google" id="ProtNLM"/>
    </source>
</evidence>
<accession>A0A2U1SXX7</accession>
<organism evidence="2 3">
    <name type="scientific">Homoserinimonas hongtaonis</name>
    <dbReference type="NCBI Taxonomy" id="2079791"/>
    <lineage>
        <taxon>Bacteria</taxon>
        <taxon>Bacillati</taxon>
        <taxon>Actinomycetota</taxon>
        <taxon>Actinomycetes</taxon>
        <taxon>Micrococcales</taxon>
        <taxon>Microbacteriaceae</taxon>
        <taxon>Homoserinimonas</taxon>
    </lineage>
</organism>
<keyword evidence="1" id="KW-0472">Membrane</keyword>
<dbReference type="OrthoDB" id="3387554at2"/>
<gene>
    <name evidence="2" type="ORF">DF220_00295</name>
</gene>